<dbReference type="AlphaFoldDB" id="D6XUU6"/>
<dbReference type="HOGENOM" id="CLU_917193_0_0_9"/>
<evidence type="ECO:0000313" key="3">
    <source>
        <dbReference type="Proteomes" id="UP000000271"/>
    </source>
</evidence>
<name>D6XUU6_BACIE</name>
<proteinExistence type="predicted"/>
<reference evidence="2" key="1">
    <citation type="submission" date="2009-10" db="EMBL/GenBank/DDBJ databases">
        <title>Complete sequence of Bacillus selenitireducens MLS10.</title>
        <authorList>
            <consortium name="US DOE Joint Genome Institute"/>
            <person name="Lucas S."/>
            <person name="Copeland A."/>
            <person name="Lapidus A."/>
            <person name="Glavina del Rio T."/>
            <person name="Dalin E."/>
            <person name="Tice H."/>
            <person name="Bruce D."/>
            <person name="Goodwin L."/>
            <person name="Pitluck S."/>
            <person name="Sims D."/>
            <person name="Brettin T."/>
            <person name="Detter J.C."/>
            <person name="Han C."/>
            <person name="Larimer F."/>
            <person name="Land M."/>
            <person name="Hauser L."/>
            <person name="Kyrpides N."/>
            <person name="Ovchinnikova G."/>
            <person name="Stolz J."/>
        </authorList>
    </citation>
    <scope>NUCLEOTIDE SEQUENCE [LARGE SCALE GENOMIC DNA]</scope>
    <source>
        <strain evidence="2">MLS10</strain>
    </source>
</reference>
<evidence type="ECO:0000313" key="2">
    <source>
        <dbReference type="EMBL" id="ADH99582.1"/>
    </source>
</evidence>
<gene>
    <name evidence="2" type="ordered locus">Bsel_2078</name>
</gene>
<evidence type="ECO:0000256" key="1">
    <source>
        <dbReference type="SAM" id="MobiDB-lite"/>
    </source>
</evidence>
<dbReference type="RefSeq" id="WP_013173004.1">
    <property type="nucleotide sequence ID" value="NC_014219.1"/>
</dbReference>
<feature type="compositionally biased region" description="Basic and acidic residues" evidence="1">
    <location>
        <begin position="162"/>
        <end position="175"/>
    </location>
</feature>
<dbReference type="OrthoDB" id="2921822at2"/>
<protein>
    <submittedName>
        <fullName evidence="2">Uncharacterized protein</fullName>
    </submittedName>
</protein>
<dbReference type="KEGG" id="bse:Bsel_2078"/>
<keyword evidence="3" id="KW-1185">Reference proteome</keyword>
<dbReference type="EMBL" id="CP001791">
    <property type="protein sequence ID" value="ADH99582.1"/>
    <property type="molecule type" value="Genomic_DNA"/>
</dbReference>
<accession>D6XUU6</accession>
<organism evidence="2 3">
    <name type="scientific">Bacillus selenitireducens (strain ATCC 700615 / DSM 15326 / MLS10)</name>
    <dbReference type="NCBI Taxonomy" id="439292"/>
    <lineage>
        <taxon>Bacteria</taxon>
        <taxon>Bacillati</taxon>
        <taxon>Bacillota</taxon>
        <taxon>Bacilli</taxon>
        <taxon>Bacillales</taxon>
        <taxon>Bacillaceae</taxon>
        <taxon>Salisediminibacterium</taxon>
    </lineage>
</organism>
<feature type="region of interest" description="Disordered" evidence="1">
    <location>
        <begin position="162"/>
        <end position="193"/>
    </location>
</feature>
<dbReference type="STRING" id="439292.Bsel_2078"/>
<sequence length="316" mass="37623">MNWREKLWEQKWVTALLPNYMKPLEEPALMNQHTKEFVYEAEEFISDLAALSELPRMNRTFKRNVHGYAYKIKIKPKKLHIELSDTSKSPSQIKKKVFITVFRKNIKMENGFGKTVESTIYYQMNNQTHVRNIRRHPYFLSLFHHMHRLDLSLSGESLQEFDRQPDSVVESDNKEQQLSADENQKDHVGSLEDSMSHTISAYPDLDDDIQKKTKRMHTELQRCFEEFHLLDIEEKHHIRRMIQHDLPNLLLTYHSLSNEQKQIKKLELLRALDNMISFLKEQAGDLQATRLDRMNHLLRLSDIRYSNQSVHDKNEP</sequence>
<dbReference type="Proteomes" id="UP000000271">
    <property type="component" value="Chromosome"/>
</dbReference>